<dbReference type="GO" id="GO:0003988">
    <property type="term" value="F:acetyl-CoA C-acyltransferase activity"/>
    <property type="evidence" value="ECO:0007669"/>
    <property type="project" value="TreeGrafter"/>
</dbReference>
<feature type="domain" description="Thiolase C-terminal" evidence="7">
    <location>
        <begin position="268"/>
        <end position="389"/>
    </location>
</feature>
<dbReference type="PANTHER" id="PTHR43853">
    <property type="entry name" value="3-KETOACYL-COA THIOLASE, PEROXISOMAL"/>
    <property type="match status" value="1"/>
</dbReference>
<feature type="active site" description="Proton acceptor" evidence="4">
    <location>
        <position position="346"/>
    </location>
</feature>
<evidence type="ECO:0000256" key="2">
    <source>
        <dbReference type="ARBA" id="ARBA00022679"/>
    </source>
</evidence>
<evidence type="ECO:0000259" key="6">
    <source>
        <dbReference type="Pfam" id="PF00108"/>
    </source>
</evidence>
<dbReference type="PIRSF" id="PIRSF000429">
    <property type="entry name" value="Ac-CoA_Ac_transf"/>
    <property type="match status" value="1"/>
</dbReference>
<dbReference type="STRING" id="1869.MB27_27085"/>
<dbReference type="Pfam" id="PF00108">
    <property type="entry name" value="Thiolase_N"/>
    <property type="match status" value="1"/>
</dbReference>
<keyword evidence="2 5" id="KW-0808">Transferase</keyword>
<evidence type="ECO:0000256" key="3">
    <source>
        <dbReference type="ARBA" id="ARBA00023315"/>
    </source>
</evidence>
<sequence>MPREVREVVFVDGVRTPFGKAGGMYAETRADDLVIRCMRELLKRNPQLPPEKVEEVAIAATTQIGDQGLTLGRTAALLSGLPKTTPGYSVDRMCAGAMTAVTNVAGGIAMGAYDIAIAGGVEHMGRHPMGEGVDPNPRILAEKLVDPSALVMGSTAENLHDRLPHITKERADKYGLNSQVKTAKAYADGKIQPDLVPVAIRSKELGWGLATVDEAPRQTSLEKLATLKTPFRPHGRVTAGNAAGLNDGATAAILADEATARELGLPVAMRMVSYAFVGVEPEIMGYGPIPSTEKALKKAGLTIDDIGLFELNEAFAIQVLAFLDHYGIADDDPRVNPWGGAIAIGHPLASSAIRLMTQLARQFAERPDVRYGINAMCIGIGMGGTVIWENPYWEGAAK</sequence>
<dbReference type="CDD" id="cd00751">
    <property type="entry name" value="thiolase"/>
    <property type="match status" value="1"/>
</dbReference>
<evidence type="ECO:0000313" key="9">
    <source>
        <dbReference type="EMBL" id="KHD74773.1"/>
    </source>
</evidence>
<reference evidence="8 10" key="1">
    <citation type="submission" date="2014-10" db="EMBL/GenBank/DDBJ databases">
        <title>Draft genome sequence of Actinoplanes utahensis NRRL 12052.</title>
        <authorList>
            <person name="Velasco-Bucheli B."/>
            <person name="del Cerro C."/>
            <person name="Hormigo D."/>
            <person name="Garcia J.L."/>
            <person name="Acebal C."/>
            <person name="Arroyo M."/>
            <person name="de la Mata I."/>
        </authorList>
    </citation>
    <scope>NUCLEOTIDE SEQUENCE [LARGE SCALE GENOMIC DNA]</scope>
    <source>
        <strain evidence="8 10">NRRL 12052</strain>
    </source>
</reference>
<dbReference type="OrthoDB" id="5167532at2"/>
<protein>
    <submittedName>
        <fullName evidence="8">Acetyl-CoA acetyltransferase</fullName>
    </submittedName>
</protein>
<evidence type="ECO:0000256" key="1">
    <source>
        <dbReference type="ARBA" id="ARBA00010982"/>
    </source>
</evidence>
<evidence type="ECO:0000313" key="10">
    <source>
        <dbReference type="Proteomes" id="UP000054537"/>
    </source>
</evidence>
<dbReference type="InterPro" id="IPR050215">
    <property type="entry name" value="Thiolase-like_sf_Thiolase"/>
</dbReference>
<dbReference type="InterPro" id="IPR020617">
    <property type="entry name" value="Thiolase_C"/>
</dbReference>
<dbReference type="InterPro" id="IPR002155">
    <property type="entry name" value="Thiolase"/>
</dbReference>
<evidence type="ECO:0000259" key="7">
    <source>
        <dbReference type="Pfam" id="PF02803"/>
    </source>
</evidence>
<accession>A0A0A6UD86</accession>
<organism evidence="8 10">
    <name type="scientific">Actinoplanes utahensis</name>
    <dbReference type="NCBI Taxonomy" id="1869"/>
    <lineage>
        <taxon>Bacteria</taxon>
        <taxon>Bacillati</taxon>
        <taxon>Actinomycetota</taxon>
        <taxon>Actinomycetes</taxon>
        <taxon>Micromonosporales</taxon>
        <taxon>Micromonosporaceae</taxon>
        <taxon>Actinoplanes</taxon>
    </lineage>
</organism>
<keyword evidence="10" id="KW-1185">Reference proteome</keyword>
<dbReference type="eggNOG" id="COG0183">
    <property type="taxonomic scope" value="Bacteria"/>
</dbReference>
<dbReference type="Gene3D" id="3.40.47.10">
    <property type="match status" value="1"/>
</dbReference>
<comment type="caution">
    <text evidence="8">The sequence shown here is derived from an EMBL/GenBank/DDBJ whole genome shotgun (WGS) entry which is preliminary data.</text>
</comment>
<dbReference type="EMBL" id="JRTT01000037">
    <property type="protein sequence ID" value="KHD74773.1"/>
    <property type="molecule type" value="Genomic_DNA"/>
</dbReference>
<dbReference type="Proteomes" id="UP000054537">
    <property type="component" value="Unassembled WGS sequence"/>
</dbReference>
<evidence type="ECO:0000256" key="5">
    <source>
        <dbReference type="RuleBase" id="RU003557"/>
    </source>
</evidence>
<proteinExistence type="inferred from homology"/>
<dbReference type="PANTHER" id="PTHR43853:SF2">
    <property type="entry name" value="3-OXOADIPYL-COA_3-OXO-5,6-DEHYDROSUBERYL-COA THIOLASE"/>
    <property type="match status" value="1"/>
</dbReference>
<dbReference type="InterPro" id="IPR016039">
    <property type="entry name" value="Thiolase-like"/>
</dbReference>
<comment type="similarity">
    <text evidence="1 5">Belongs to the thiolase-like superfamily. Thiolase family.</text>
</comment>
<dbReference type="NCBIfam" id="TIGR01930">
    <property type="entry name" value="AcCoA-C-Actrans"/>
    <property type="match status" value="1"/>
</dbReference>
<dbReference type="GO" id="GO:0006635">
    <property type="term" value="P:fatty acid beta-oxidation"/>
    <property type="evidence" value="ECO:0007669"/>
    <property type="project" value="TreeGrafter"/>
</dbReference>
<dbReference type="InterPro" id="IPR020616">
    <property type="entry name" value="Thiolase_N"/>
</dbReference>
<dbReference type="EMBL" id="JRTT01000133">
    <property type="protein sequence ID" value="KHD73038.1"/>
    <property type="molecule type" value="Genomic_DNA"/>
</dbReference>
<name>A0A0A6UD86_ACTUT</name>
<dbReference type="GO" id="GO:0005737">
    <property type="term" value="C:cytoplasm"/>
    <property type="evidence" value="ECO:0007669"/>
    <property type="project" value="UniProtKB-ARBA"/>
</dbReference>
<evidence type="ECO:0000313" key="8">
    <source>
        <dbReference type="EMBL" id="KHD73038.1"/>
    </source>
</evidence>
<feature type="domain" description="Thiolase N-terminal" evidence="6">
    <location>
        <begin position="8"/>
        <end position="257"/>
    </location>
</feature>
<gene>
    <name evidence="9" type="ORF">MB27_27085</name>
    <name evidence="8" type="ORF">MB27_35915</name>
</gene>
<feature type="active site" description="Acyl-thioester intermediate" evidence="4">
    <location>
        <position position="94"/>
    </location>
</feature>
<dbReference type="AlphaFoldDB" id="A0A0A6UD86"/>
<dbReference type="GO" id="GO:0010124">
    <property type="term" value="P:phenylacetate catabolic process"/>
    <property type="evidence" value="ECO:0007669"/>
    <property type="project" value="TreeGrafter"/>
</dbReference>
<dbReference type="SUPFAM" id="SSF53901">
    <property type="entry name" value="Thiolase-like"/>
    <property type="match status" value="2"/>
</dbReference>
<dbReference type="RefSeq" id="WP_043528936.1">
    <property type="nucleotide sequence ID" value="NZ_BAABKU010000011.1"/>
</dbReference>
<keyword evidence="3 5" id="KW-0012">Acyltransferase</keyword>
<evidence type="ECO:0000256" key="4">
    <source>
        <dbReference type="PIRSR" id="PIRSR000429-1"/>
    </source>
</evidence>
<dbReference type="Pfam" id="PF02803">
    <property type="entry name" value="Thiolase_C"/>
    <property type="match status" value="1"/>
</dbReference>
<feature type="active site" description="Proton acceptor" evidence="4">
    <location>
        <position position="377"/>
    </location>
</feature>